<accession>A0ABY7EI88</accession>
<keyword evidence="2" id="KW-1185">Reference proteome</keyword>
<gene>
    <name evidence="1" type="ORF">MAR_018712</name>
</gene>
<sequence length="632" mass="72555">MSDMFTFSDADRYNNILQMLIRCCATVMKRLLPMFVSSLGYTCVDQFLSREKAHILKMPSASLQTNQAILYPPSGAQTQIEEWDMSLLSCVFTQVQRKLLCNEIADPMDPVLMQYKLEVLATTVGQQYEDKLYPRSGKPTEVNTWNMSLCSCLFSVLCPKPQTLYVRLAESFNVLREMRNTLCHSERLEMENEVYEEHMLVLKEFISSGLTYIGDVAFETEIKEDLDDIEHGKMRSYVAIDHKHLQESYKSERVIYQRLDSLEKAVQQLTYQLENDQGAKRECLKIQLNFNNAVWMWKFIKCYISGTLDSSLEPIQTLLRTKKEFENLEMTVVLPDVFAALNISGKPKEIDSSITMCVLELLNQRLIPLEENQQDDSVCKSLPLKLANIQHDVENADIRTRKMEFGESGETLPESGQNISKAVSLQLREQFFEEYSIDEAGKKVKILIQQETPTEEYTVDESGEKVKAILDKDEKHIETFTIDESGQHIKAVKPRESMEMYSTSASESKKKHVSYYCEPCLEDKGKLPPVVKCKDCDELLCSDCARVHRKSKMSRDHIMIGDVVLSFASNCRVCFIYQTTTGLVLNEHHTLLLINYQAMYLSAAKFEQSFCRTILSCLKMLNELCFEDPGDA</sequence>
<dbReference type="CDD" id="cd19757">
    <property type="entry name" value="Bbox1"/>
    <property type="match status" value="1"/>
</dbReference>
<evidence type="ECO:0000313" key="2">
    <source>
        <dbReference type="Proteomes" id="UP001164746"/>
    </source>
</evidence>
<dbReference type="EMBL" id="CP111017">
    <property type="protein sequence ID" value="WAR08754.1"/>
    <property type="molecule type" value="Genomic_DNA"/>
</dbReference>
<organism evidence="1 2">
    <name type="scientific">Mya arenaria</name>
    <name type="common">Soft-shell clam</name>
    <dbReference type="NCBI Taxonomy" id="6604"/>
    <lineage>
        <taxon>Eukaryota</taxon>
        <taxon>Metazoa</taxon>
        <taxon>Spiralia</taxon>
        <taxon>Lophotrochozoa</taxon>
        <taxon>Mollusca</taxon>
        <taxon>Bivalvia</taxon>
        <taxon>Autobranchia</taxon>
        <taxon>Heteroconchia</taxon>
        <taxon>Euheterodonta</taxon>
        <taxon>Imparidentia</taxon>
        <taxon>Neoheterodontei</taxon>
        <taxon>Myida</taxon>
        <taxon>Myoidea</taxon>
        <taxon>Myidae</taxon>
        <taxon>Mya</taxon>
    </lineage>
</organism>
<dbReference type="Pfam" id="PF22586">
    <property type="entry name" value="ANCHR-like_BBOX"/>
    <property type="match status" value="1"/>
</dbReference>
<protein>
    <recommendedName>
        <fullName evidence="3">B box-type domain-containing protein</fullName>
    </recommendedName>
</protein>
<reference evidence="1" key="1">
    <citation type="submission" date="2022-11" db="EMBL/GenBank/DDBJ databases">
        <title>Centuries of genome instability and evolution in soft-shell clam transmissible cancer (bioRxiv).</title>
        <authorList>
            <person name="Hart S.F.M."/>
            <person name="Yonemitsu M.A."/>
            <person name="Giersch R.M."/>
            <person name="Beal B.F."/>
            <person name="Arriagada G."/>
            <person name="Davis B.W."/>
            <person name="Ostrander E.A."/>
            <person name="Goff S.P."/>
            <person name="Metzger M.J."/>
        </authorList>
    </citation>
    <scope>NUCLEOTIDE SEQUENCE</scope>
    <source>
        <strain evidence="1">MELC-2E11</strain>
        <tissue evidence="1">Siphon/mantle</tissue>
    </source>
</reference>
<evidence type="ECO:0008006" key="3">
    <source>
        <dbReference type="Google" id="ProtNLM"/>
    </source>
</evidence>
<name>A0ABY7EI88_MYAAR</name>
<proteinExistence type="predicted"/>
<dbReference type="Proteomes" id="UP001164746">
    <property type="component" value="Chromosome 6"/>
</dbReference>
<evidence type="ECO:0000313" key="1">
    <source>
        <dbReference type="EMBL" id="WAR08754.1"/>
    </source>
</evidence>